<proteinExistence type="predicted"/>
<keyword evidence="4" id="KW-0443">Lipid metabolism</keyword>
<evidence type="ECO:0008006" key="11">
    <source>
        <dbReference type="Google" id="ProtNLM"/>
    </source>
</evidence>
<evidence type="ECO:0000256" key="7">
    <source>
        <dbReference type="SAM" id="MobiDB-lite"/>
    </source>
</evidence>
<evidence type="ECO:0000313" key="9">
    <source>
        <dbReference type="EMBL" id="KAF2751113.1"/>
    </source>
</evidence>
<keyword evidence="1" id="KW-0808">Transferase</keyword>
<evidence type="ECO:0000256" key="3">
    <source>
        <dbReference type="ARBA" id="ARBA00022989"/>
    </source>
</evidence>
<organism evidence="9 10">
    <name type="scientific">Sporormia fimetaria CBS 119925</name>
    <dbReference type="NCBI Taxonomy" id="1340428"/>
    <lineage>
        <taxon>Eukaryota</taxon>
        <taxon>Fungi</taxon>
        <taxon>Dikarya</taxon>
        <taxon>Ascomycota</taxon>
        <taxon>Pezizomycotina</taxon>
        <taxon>Dothideomycetes</taxon>
        <taxon>Pleosporomycetidae</taxon>
        <taxon>Pleosporales</taxon>
        <taxon>Sporormiaceae</taxon>
        <taxon>Sporormia</taxon>
    </lineage>
</organism>
<keyword evidence="3 8" id="KW-1133">Transmembrane helix</keyword>
<dbReference type="AlphaFoldDB" id="A0A6A6VLT2"/>
<evidence type="ECO:0000256" key="6">
    <source>
        <dbReference type="ARBA" id="ARBA00023315"/>
    </source>
</evidence>
<evidence type="ECO:0000256" key="4">
    <source>
        <dbReference type="ARBA" id="ARBA00023098"/>
    </source>
</evidence>
<keyword evidence="5 8" id="KW-0472">Membrane</keyword>
<sequence>MERYTQFRDRGTGIMPFYPVASPERSLLLKPVMLAVFLIKLALVITISLLYFCVLEWVAPPSIKMPVLCALLFCTGVWVVDLRVDGVRRGELSKNPNRRPHPGSIIAANFNSPLDPLYLAAFFGPIFTQSYPDTRLLEPITLFRAICLAFSAPQPKPSNPANLISLSDLQRKHPNAIFCVFPECTTTNGRGILPLSPSLLSADPQRKIFPVSLRYTPADVTTPLPGDVIGWLWRALAPLTHNLAVRVGFAVYNNKSLDQPSNEKAGAAAAKGVGTGYDTNIFDSLDRREGSSDGDVKGATGEEALTEDEQRVLARVGEDLARLGRVKRVALGLETKREFLKLWRKRGH</sequence>
<feature type="transmembrane region" description="Helical" evidence="8">
    <location>
        <begin position="32"/>
        <end position="59"/>
    </location>
</feature>
<evidence type="ECO:0000256" key="8">
    <source>
        <dbReference type="SAM" id="Phobius"/>
    </source>
</evidence>
<keyword evidence="6" id="KW-0012">Acyltransferase</keyword>
<keyword evidence="10" id="KW-1185">Reference proteome</keyword>
<feature type="compositionally biased region" description="Basic and acidic residues" evidence="7">
    <location>
        <begin position="284"/>
        <end position="296"/>
    </location>
</feature>
<dbReference type="GO" id="GO:0016746">
    <property type="term" value="F:acyltransferase activity"/>
    <property type="evidence" value="ECO:0007669"/>
    <property type="project" value="UniProtKB-KW"/>
</dbReference>
<keyword evidence="2 8" id="KW-0812">Transmembrane</keyword>
<dbReference type="PANTHER" id="PTHR23063:SF60">
    <property type="entry name" value="LYSOPHOSPHATIDIC ACID:OLEOYL-COA ACYLTRANSFERASE 1"/>
    <property type="match status" value="1"/>
</dbReference>
<gene>
    <name evidence="9" type="ORF">M011DRAFT_415795</name>
</gene>
<evidence type="ECO:0000256" key="1">
    <source>
        <dbReference type="ARBA" id="ARBA00022679"/>
    </source>
</evidence>
<feature type="region of interest" description="Disordered" evidence="7">
    <location>
        <begin position="284"/>
        <end position="304"/>
    </location>
</feature>
<protein>
    <recommendedName>
        <fullName evidence="11">Phospholipid/glycerol acyltransferase domain-containing protein</fullName>
    </recommendedName>
</protein>
<dbReference type="GO" id="GO:0006629">
    <property type="term" value="P:lipid metabolic process"/>
    <property type="evidence" value="ECO:0007669"/>
    <property type="project" value="UniProtKB-KW"/>
</dbReference>
<dbReference type="PANTHER" id="PTHR23063">
    <property type="entry name" value="PHOSPHOLIPID ACYLTRANSFERASE"/>
    <property type="match status" value="1"/>
</dbReference>
<reference evidence="9" key="1">
    <citation type="journal article" date="2020" name="Stud. Mycol.">
        <title>101 Dothideomycetes genomes: a test case for predicting lifestyles and emergence of pathogens.</title>
        <authorList>
            <person name="Haridas S."/>
            <person name="Albert R."/>
            <person name="Binder M."/>
            <person name="Bloem J."/>
            <person name="Labutti K."/>
            <person name="Salamov A."/>
            <person name="Andreopoulos B."/>
            <person name="Baker S."/>
            <person name="Barry K."/>
            <person name="Bills G."/>
            <person name="Bluhm B."/>
            <person name="Cannon C."/>
            <person name="Castanera R."/>
            <person name="Culley D."/>
            <person name="Daum C."/>
            <person name="Ezra D."/>
            <person name="Gonzalez J."/>
            <person name="Henrissat B."/>
            <person name="Kuo A."/>
            <person name="Liang C."/>
            <person name="Lipzen A."/>
            <person name="Lutzoni F."/>
            <person name="Magnuson J."/>
            <person name="Mondo S."/>
            <person name="Nolan M."/>
            <person name="Ohm R."/>
            <person name="Pangilinan J."/>
            <person name="Park H.-J."/>
            <person name="Ramirez L."/>
            <person name="Alfaro M."/>
            <person name="Sun H."/>
            <person name="Tritt A."/>
            <person name="Yoshinaga Y."/>
            <person name="Zwiers L.-H."/>
            <person name="Turgeon B."/>
            <person name="Goodwin S."/>
            <person name="Spatafora J."/>
            <person name="Crous P."/>
            <person name="Grigoriev I."/>
        </authorList>
    </citation>
    <scope>NUCLEOTIDE SEQUENCE</scope>
    <source>
        <strain evidence="9">CBS 119925</strain>
    </source>
</reference>
<accession>A0A6A6VLT2</accession>
<evidence type="ECO:0000256" key="2">
    <source>
        <dbReference type="ARBA" id="ARBA00022692"/>
    </source>
</evidence>
<dbReference type="EMBL" id="MU006562">
    <property type="protein sequence ID" value="KAF2751113.1"/>
    <property type="molecule type" value="Genomic_DNA"/>
</dbReference>
<dbReference type="OrthoDB" id="272512at2759"/>
<evidence type="ECO:0000256" key="5">
    <source>
        <dbReference type="ARBA" id="ARBA00023136"/>
    </source>
</evidence>
<dbReference type="Proteomes" id="UP000799440">
    <property type="component" value="Unassembled WGS sequence"/>
</dbReference>
<evidence type="ECO:0000313" key="10">
    <source>
        <dbReference type="Proteomes" id="UP000799440"/>
    </source>
</evidence>
<name>A0A6A6VLT2_9PLEO</name>